<evidence type="ECO:0000313" key="2">
    <source>
        <dbReference type="EMBL" id="QHT88036.1"/>
    </source>
</evidence>
<evidence type="ECO:0000256" key="1">
    <source>
        <dbReference type="SAM" id="Phobius"/>
    </source>
</evidence>
<reference evidence="2" key="1">
    <citation type="journal article" date="2020" name="Nature">
        <title>Giant virus diversity and host interactions through global metagenomics.</title>
        <authorList>
            <person name="Schulz F."/>
            <person name="Roux S."/>
            <person name="Paez-Espino D."/>
            <person name="Jungbluth S."/>
            <person name="Walsh D.A."/>
            <person name="Denef V.J."/>
            <person name="McMahon K.D."/>
            <person name="Konstantinidis K.T."/>
            <person name="Eloe-Fadrosh E.A."/>
            <person name="Kyrpides N.C."/>
            <person name="Woyke T."/>
        </authorList>
    </citation>
    <scope>NUCLEOTIDE SEQUENCE</scope>
    <source>
        <strain evidence="2">GVMAG-M-3300023184-24</strain>
    </source>
</reference>
<keyword evidence="1" id="KW-0472">Membrane</keyword>
<protein>
    <submittedName>
        <fullName evidence="2">Uncharacterized protein</fullName>
    </submittedName>
</protein>
<proteinExistence type="predicted"/>
<accession>A0A6C0I6Q7</accession>
<feature type="transmembrane region" description="Helical" evidence="1">
    <location>
        <begin position="6"/>
        <end position="27"/>
    </location>
</feature>
<keyword evidence="1" id="KW-1133">Transmembrane helix</keyword>
<sequence length="48" mass="5550">MNSYIIYIILLSIIIYLYYNPIISSCITNKQKINPKDFNPAIHHPAAL</sequence>
<organism evidence="2">
    <name type="scientific">viral metagenome</name>
    <dbReference type="NCBI Taxonomy" id="1070528"/>
    <lineage>
        <taxon>unclassified sequences</taxon>
        <taxon>metagenomes</taxon>
        <taxon>organismal metagenomes</taxon>
    </lineage>
</organism>
<keyword evidence="1" id="KW-0812">Transmembrane</keyword>
<dbReference type="AlphaFoldDB" id="A0A6C0I6Q7"/>
<name>A0A6C0I6Q7_9ZZZZ</name>
<dbReference type="EMBL" id="MN740108">
    <property type="protein sequence ID" value="QHT88036.1"/>
    <property type="molecule type" value="Genomic_DNA"/>
</dbReference>